<protein>
    <submittedName>
        <fullName evidence="1">Uncharacterized protein</fullName>
    </submittedName>
</protein>
<dbReference type="RefSeq" id="WP_114100492.1">
    <property type="nucleotide sequence ID" value="NZ_JPWF01000001.1"/>
</dbReference>
<sequence>MRPKPISFQAITRQDRHHVMELVEQAISKAHGWIEDSQFYSNKMATIRFVMDGRQCDAFCAFLRGCDIAVECVGGTQSMTTDPVFLTELPATIQLTFIHDQPDLRRVIPAVPG</sequence>
<dbReference type="AlphaFoldDB" id="A0A367WE59"/>
<proteinExistence type="predicted"/>
<dbReference type="OrthoDB" id="513580at2"/>
<reference evidence="1 2" key="1">
    <citation type="submission" date="2014-07" db="EMBL/GenBank/DDBJ databases">
        <title>Draft genome sequence of Thalassospira profundimaris 35.</title>
        <authorList>
            <person name="Lai Q."/>
            <person name="Shao Z."/>
        </authorList>
    </citation>
    <scope>NUCLEOTIDE SEQUENCE [LARGE SCALE GENOMIC DNA]</scope>
    <source>
        <strain evidence="1 2">35</strain>
    </source>
</reference>
<dbReference type="Proteomes" id="UP000253226">
    <property type="component" value="Unassembled WGS sequence"/>
</dbReference>
<gene>
    <name evidence="1" type="ORF">TH19_01260</name>
</gene>
<accession>A0A367WE59</accession>
<evidence type="ECO:0000313" key="1">
    <source>
        <dbReference type="EMBL" id="RCK39713.1"/>
    </source>
</evidence>
<organism evidence="1 2">
    <name type="scientific">Thalassospira profundimaris</name>
    <dbReference type="NCBI Taxonomy" id="502049"/>
    <lineage>
        <taxon>Bacteria</taxon>
        <taxon>Pseudomonadati</taxon>
        <taxon>Pseudomonadota</taxon>
        <taxon>Alphaproteobacteria</taxon>
        <taxon>Rhodospirillales</taxon>
        <taxon>Thalassospiraceae</taxon>
        <taxon>Thalassospira</taxon>
    </lineage>
</organism>
<name>A0A367WE59_9PROT</name>
<dbReference type="EMBL" id="JPWF01000001">
    <property type="protein sequence ID" value="RCK39713.1"/>
    <property type="molecule type" value="Genomic_DNA"/>
</dbReference>
<evidence type="ECO:0000313" key="2">
    <source>
        <dbReference type="Proteomes" id="UP000253226"/>
    </source>
</evidence>
<comment type="caution">
    <text evidence="1">The sequence shown here is derived from an EMBL/GenBank/DDBJ whole genome shotgun (WGS) entry which is preliminary data.</text>
</comment>